<dbReference type="InterPro" id="IPR019657">
    <property type="entry name" value="ComFB"/>
</dbReference>
<dbReference type="EMBL" id="PXOH01000049">
    <property type="protein sequence ID" value="PSF31121.1"/>
    <property type="molecule type" value="Genomic_DNA"/>
</dbReference>
<evidence type="ECO:0000313" key="2">
    <source>
        <dbReference type="Proteomes" id="UP000239001"/>
    </source>
</evidence>
<reference evidence="1 2" key="1">
    <citation type="submission" date="2018-03" db="EMBL/GenBank/DDBJ databases">
        <title>The ancient ancestry and fast evolution of plastids.</title>
        <authorList>
            <person name="Moore K.R."/>
            <person name="Magnabosco C."/>
            <person name="Momper L."/>
            <person name="Gold D.A."/>
            <person name="Bosak T."/>
            <person name="Fournier G.P."/>
        </authorList>
    </citation>
    <scope>NUCLEOTIDE SEQUENCE [LARGE SCALE GENOMIC DNA]</scope>
    <source>
        <strain evidence="1 2">CCALA 016</strain>
    </source>
</reference>
<comment type="caution">
    <text evidence="1">The sequence shown here is derived from an EMBL/GenBank/DDBJ whole genome shotgun (WGS) entry which is preliminary data.</text>
</comment>
<accession>A0A2T1LRA1</accession>
<dbReference type="OrthoDB" id="424065at2"/>
<proteinExistence type="predicted"/>
<dbReference type="Proteomes" id="UP000239001">
    <property type="component" value="Unassembled WGS sequence"/>
</dbReference>
<organism evidence="1 2">
    <name type="scientific">Aphanothece hegewaldii CCALA 016</name>
    <dbReference type="NCBI Taxonomy" id="2107694"/>
    <lineage>
        <taxon>Bacteria</taxon>
        <taxon>Bacillati</taxon>
        <taxon>Cyanobacteriota</taxon>
        <taxon>Cyanophyceae</taxon>
        <taxon>Oscillatoriophycideae</taxon>
        <taxon>Chroococcales</taxon>
        <taxon>Aphanothecaceae</taxon>
        <taxon>Aphanothece</taxon>
    </lineage>
</organism>
<gene>
    <name evidence="1" type="ORF">C7H19_23280</name>
</gene>
<keyword evidence="2" id="KW-1185">Reference proteome</keyword>
<sequence>MNTIPHKSPQRYINVMEELVQEEINKQLKHYPHALVEYINQIEVATFALNRLPPLYASCEKGKNQQKILGQRKYKDQIKIAVRQGLAAVQRDPIRSSTPLISDYETAKTALIELQKMLEENELTDYEKLTWENLVSVIKRSLHRVMWKVQRQTEHHLPPTQSLTTSYFLGDSHDSWR</sequence>
<dbReference type="AlphaFoldDB" id="A0A2T1LRA1"/>
<protein>
    <submittedName>
        <fullName evidence="1">Competence protein ComFB</fullName>
    </submittedName>
</protein>
<reference evidence="1 2" key="2">
    <citation type="submission" date="2018-03" db="EMBL/GenBank/DDBJ databases">
        <authorList>
            <person name="Keele B.F."/>
        </authorList>
    </citation>
    <scope>NUCLEOTIDE SEQUENCE [LARGE SCALE GENOMIC DNA]</scope>
    <source>
        <strain evidence="1 2">CCALA 016</strain>
    </source>
</reference>
<dbReference type="Pfam" id="PF10719">
    <property type="entry name" value="ComFB"/>
    <property type="match status" value="1"/>
</dbReference>
<name>A0A2T1LRA1_9CHRO</name>
<dbReference type="RefSeq" id="WP_106459305.1">
    <property type="nucleotide sequence ID" value="NZ_PXOH01000049.1"/>
</dbReference>
<evidence type="ECO:0000313" key="1">
    <source>
        <dbReference type="EMBL" id="PSF31121.1"/>
    </source>
</evidence>